<dbReference type="AlphaFoldDB" id="A0A7C4TF60"/>
<gene>
    <name evidence="1" type="ORF">ENV60_08250</name>
</gene>
<comment type="caution">
    <text evidence="1">The sequence shown here is derived from an EMBL/GenBank/DDBJ whole genome shotgun (WGS) entry which is preliminary data.</text>
</comment>
<dbReference type="EMBL" id="DTGZ01000156">
    <property type="protein sequence ID" value="HGV98270.1"/>
    <property type="molecule type" value="Genomic_DNA"/>
</dbReference>
<accession>A0A7C4TF60</accession>
<protein>
    <recommendedName>
        <fullName evidence="2">Outer membrane protein beta-barrel domain-containing protein</fullName>
    </recommendedName>
</protein>
<sequence length="197" mass="22442">MPSRYTTFFAFVGLLFTPFLASSPLILLKGYGGQIHWSNYSGCVGGGIEYHFQKVAFDLSISYQSYDFSVPQNEVPPPFDTISYCGLYQELLTGLGIKYTIFNYKEFRVSLLPKVILLLSGGEIKSDATIPGELDDKYGCNKFFLSVNPGIGIHYNIPKTNLWVGTEFNYTHHFNYTKAQNNYFALIYSFAFELFRR</sequence>
<reference evidence="1" key="1">
    <citation type="journal article" date="2020" name="mSystems">
        <title>Genome- and Community-Level Interaction Insights into Carbon Utilization and Element Cycling Functions of Hydrothermarchaeota in Hydrothermal Sediment.</title>
        <authorList>
            <person name="Zhou Z."/>
            <person name="Liu Y."/>
            <person name="Xu W."/>
            <person name="Pan J."/>
            <person name="Luo Z.H."/>
            <person name="Li M."/>
        </authorList>
    </citation>
    <scope>NUCLEOTIDE SEQUENCE [LARGE SCALE GENOMIC DNA]</scope>
    <source>
        <strain evidence="1">SpSt-774</strain>
    </source>
</reference>
<proteinExistence type="predicted"/>
<name>A0A7C4TF60_UNCW3</name>
<evidence type="ECO:0008006" key="2">
    <source>
        <dbReference type="Google" id="ProtNLM"/>
    </source>
</evidence>
<organism evidence="1">
    <name type="scientific">candidate division WOR-3 bacterium</name>
    <dbReference type="NCBI Taxonomy" id="2052148"/>
    <lineage>
        <taxon>Bacteria</taxon>
        <taxon>Bacteria division WOR-3</taxon>
    </lineage>
</organism>
<evidence type="ECO:0000313" key="1">
    <source>
        <dbReference type="EMBL" id="HGV98270.1"/>
    </source>
</evidence>